<dbReference type="SMART" id="SM00220">
    <property type="entry name" value="S_TKc"/>
    <property type="match status" value="1"/>
</dbReference>
<feature type="transmembrane region" description="Helical" evidence="9">
    <location>
        <begin position="326"/>
        <end position="344"/>
    </location>
</feature>
<evidence type="ECO:0000313" key="12">
    <source>
        <dbReference type="EMBL" id="QPI36129.1"/>
    </source>
</evidence>
<organism evidence="12 14">
    <name type="scientific">Mycobacterium kubicae</name>
    <dbReference type="NCBI Taxonomy" id="120959"/>
    <lineage>
        <taxon>Bacteria</taxon>
        <taxon>Bacillati</taxon>
        <taxon>Actinomycetota</taxon>
        <taxon>Actinomycetes</taxon>
        <taxon>Mycobacteriales</taxon>
        <taxon>Mycobacteriaceae</taxon>
        <taxon>Mycobacterium</taxon>
        <taxon>Mycobacterium simiae complex</taxon>
    </lineage>
</organism>
<dbReference type="EMBL" id="BLKU01000005">
    <property type="protein sequence ID" value="GFG68014.1"/>
    <property type="molecule type" value="Genomic_DNA"/>
</dbReference>
<dbReference type="EMBL" id="CP065047">
    <property type="protein sequence ID" value="QPI36129.1"/>
    <property type="molecule type" value="Genomic_DNA"/>
</dbReference>
<dbReference type="GO" id="GO:0080090">
    <property type="term" value="P:regulation of primary metabolic process"/>
    <property type="evidence" value="ECO:0007669"/>
    <property type="project" value="UniProtKB-ARBA"/>
</dbReference>
<accession>A0AAX1J3U4</accession>
<evidence type="ECO:0000313" key="13">
    <source>
        <dbReference type="Proteomes" id="UP000465306"/>
    </source>
</evidence>
<keyword evidence="9" id="KW-1133">Transmembrane helix</keyword>
<reference evidence="11 13" key="1">
    <citation type="journal article" date="2019" name="Emerg. Microbes Infect.">
        <title>Comprehensive subspecies identification of 175 nontuberculous mycobacteria species based on 7547 genomic profiles.</title>
        <authorList>
            <person name="Matsumoto Y."/>
            <person name="Kinjo T."/>
            <person name="Motooka D."/>
            <person name="Nabeya D."/>
            <person name="Jung N."/>
            <person name="Uechi K."/>
            <person name="Horii T."/>
            <person name="Iida T."/>
            <person name="Fujita J."/>
            <person name="Nakamura S."/>
        </authorList>
    </citation>
    <scope>NUCLEOTIDE SEQUENCE [LARGE SCALE GENOMIC DNA]</scope>
    <source>
        <strain evidence="11 13">JCM 13573</strain>
    </source>
</reference>
<keyword evidence="9" id="KW-0472">Membrane</keyword>
<dbReference type="PROSITE" id="PS00108">
    <property type="entry name" value="PROTEIN_KINASE_ST"/>
    <property type="match status" value="1"/>
</dbReference>
<dbReference type="PANTHER" id="PTHR43289:SF6">
    <property type="entry name" value="SERINE_THREONINE-PROTEIN KINASE NEKL-3"/>
    <property type="match status" value="1"/>
</dbReference>
<dbReference type="RefSeq" id="WP_085074609.1">
    <property type="nucleotide sequence ID" value="NZ_BLKU01000005.1"/>
</dbReference>
<dbReference type="InterPro" id="IPR011009">
    <property type="entry name" value="Kinase-like_dom_sf"/>
</dbReference>
<feature type="domain" description="Protein kinase" evidence="10">
    <location>
        <begin position="29"/>
        <end position="284"/>
    </location>
</feature>
<evidence type="ECO:0000256" key="3">
    <source>
        <dbReference type="ARBA" id="ARBA00022679"/>
    </source>
</evidence>
<dbReference type="PROSITE" id="PS00107">
    <property type="entry name" value="PROTEIN_KINASE_ATP"/>
    <property type="match status" value="1"/>
</dbReference>
<gene>
    <name evidence="12" type="ORF">I2456_16325</name>
    <name evidence="11" type="ORF">MKUB_55040</name>
</gene>
<dbReference type="InterPro" id="IPR000719">
    <property type="entry name" value="Prot_kinase_dom"/>
</dbReference>
<evidence type="ECO:0000256" key="1">
    <source>
        <dbReference type="ARBA" id="ARBA00012513"/>
    </source>
</evidence>
<evidence type="ECO:0000256" key="8">
    <source>
        <dbReference type="SAM" id="MobiDB-lite"/>
    </source>
</evidence>
<dbReference type="Gene3D" id="3.30.200.20">
    <property type="entry name" value="Phosphorylase Kinase, domain 1"/>
    <property type="match status" value="1"/>
</dbReference>
<dbReference type="PROSITE" id="PS50011">
    <property type="entry name" value="PROTEIN_KINASE_DOM"/>
    <property type="match status" value="1"/>
</dbReference>
<feature type="binding site" evidence="7">
    <location>
        <position position="58"/>
    </location>
    <ligand>
        <name>ATP</name>
        <dbReference type="ChEBI" id="CHEBI:30616"/>
    </ligand>
</feature>
<reference evidence="12" key="3">
    <citation type="submission" date="2020-11" db="EMBL/GenBank/DDBJ databases">
        <title>Intraspecies plasmid and genomic variation of Mycobacterium kubicae revealed by the complete genome sequences of two clinical isolates.</title>
        <authorList>
            <person name="Hendrix J.R."/>
            <person name="Epperson L.E."/>
            <person name="Honda J.R."/>
            <person name="Strong M."/>
        </authorList>
    </citation>
    <scope>NUCLEOTIDE SEQUENCE</scope>
    <source>
        <strain evidence="12">JCM 13573</strain>
    </source>
</reference>
<dbReference type="EC" id="2.7.11.1" evidence="1"/>
<dbReference type="SUPFAM" id="SSF56112">
    <property type="entry name" value="Protein kinase-like (PK-like)"/>
    <property type="match status" value="1"/>
</dbReference>
<evidence type="ECO:0000256" key="4">
    <source>
        <dbReference type="ARBA" id="ARBA00022741"/>
    </source>
</evidence>
<keyword evidence="13" id="KW-1185">Reference proteome</keyword>
<dbReference type="Proteomes" id="UP000465306">
    <property type="component" value="Unassembled WGS sequence"/>
</dbReference>
<dbReference type="PANTHER" id="PTHR43289">
    <property type="entry name" value="MITOGEN-ACTIVATED PROTEIN KINASE KINASE KINASE 20-RELATED"/>
    <property type="match status" value="1"/>
</dbReference>
<keyword evidence="3" id="KW-0808">Transferase</keyword>
<evidence type="ECO:0000256" key="9">
    <source>
        <dbReference type="SAM" id="Phobius"/>
    </source>
</evidence>
<protein>
    <recommendedName>
        <fullName evidence="1">non-specific serine/threonine protein kinase</fullName>
        <ecNumber evidence="1">2.7.11.1</ecNumber>
    </recommendedName>
</protein>
<dbReference type="AlphaFoldDB" id="A0AAX1J3U4"/>
<keyword evidence="5 12" id="KW-0418">Kinase</keyword>
<keyword evidence="6 7" id="KW-0067">ATP-binding</keyword>
<proteinExistence type="predicted"/>
<feature type="region of interest" description="Disordered" evidence="8">
    <location>
        <begin position="352"/>
        <end position="405"/>
    </location>
</feature>
<dbReference type="Gene3D" id="1.10.510.10">
    <property type="entry name" value="Transferase(Phosphotransferase) domain 1"/>
    <property type="match status" value="1"/>
</dbReference>
<evidence type="ECO:0000313" key="11">
    <source>
        <dbReference type="EMBL" id="GFG68014.1"/>
    </source>
</evidence>
<sequence length="405" mass="42631">MDTEYRRPKYRRASGDALLAPSGTLGGRYELRDVIGRGGMAEVRDGWDLKLGRPVAIKLLHPIAGGRPDDRLRFEIEARASAALISPHIVVVHDVGEHDGFPFIVMERLPGISLADHIARGPLPPAFVRAVLDDVLAALATAHEAGVLHRDVKPGNILFTAAGETKLADFGIAKTTGTPHTMTGEVVGTMAYLSPDRLSGKPATPADDLYAVGVVGYEALSGRRPFPQQDFGPLAQAILHGAPPPLHAMRPDTPPPLAAVIHRAMTSDPAQKFTQAGEMRAALSDDRPAPVPVRPATRVMELPPPALLTYTPAEAQLEAPHPRRKLWAAAILSTLLLAVTVLLINPPFSGPPPAPVTTTTPSSPPPPPPPATTETSAPDVTTPAGPPAPPPNGHGGKKPKGGKNH</sequence>
<dbReference type="Pfam" id="PF00069">
    <property type="entry name" value="Pkinase"/>
    <property type="match status" value="1"/>
</dbReference>
<name>A0AAX1J3U4_9MYCO</name>
<reference evidence="11" key="2">
    <citation type="submission" date="2020-02" db="EMBL/GenBank/DDBJ databases">
        <authorList>
            <person name="Matsumoto Y."/>
            <person name="Kinjo T."/>
            <person name="Motooka D."/>
            <person name="Nabeya D."/>
            <person name="Jung N."/>
            <person name="Uechi K."/>
            <person name="Horii T."/>
            <person name="Iida T."/>
            <person name="Fujita J."/>
            <person name="Nakamura S."/>
        </authorList>
    </citation>
    <scope>NUCLEOTIDE SEQUENCE</scope>
    <source>
        <strain evidence="11">JCM 13573</strain>
    </source>
</reference>
<dbReference type="CDD" id="cd14014">
    <property type="entry name" value="STKc_PknB_like"/>
    <property type="match status" value="1"/>
</dbReference>
<dbReference type="GO" id="GO:0005524">
    <property type="term" value="F:ATP binding"/>
    <property type="evidence" value="ECO:0007669"/>
    <property type="project" value="UniProtKB-UniRule"/>
</dbReference>
<evidence type="ECO:0000256" key="5">
    <source>
        <dbReference type="ARBA" id="ARBA00022777"/>
    </source>
</evidence>
<evidence type="ECO:0000313" key="14">
    <source>
        <dbReference type="Proteomes" id="UP000663583"/>
    </source>
</evidence>
<keyword evidence="4 7" id="KW-0547">Nucleotide-binding</keyword>
<keyword evidence="9" id="KW-0812">Transmembrane</keyword>
<evidence type="ECO:0000256" key="6">
    <source>
        <dbReference type="ARBA" id="ARBA00022840"/>
    </source>
</evidence>
<evidence type="ECO:0000256" key="7">
    <source>
        <dbReference type="PROSITE-ProRule" id="PRU10141"/>
    </source>
</evidence>
<dbReference type="InterPro" id="IPR008271">
    <property type="entry name" value="Ser/Thr_kinase_AS"/>
</dbReference>
<feature type="compositionally biased region" description="Basic residues" evidence="8">
    <location>
        <begin position="395"/>
        <end position="405"/>
    </location>
</feature>
<dbReference type="Proteomes" id="UP000663583">
    <property type="component" value="Chromosome"/>
</dbReference>
<dbReference type="KEGG" id="mku:I2456_16325"/>
<dbReference type="GO" id="GO:0004674">
    <property type="term" value="F:protein serine/threonine kinase activity"/>
    <property type="evidence" value="ECO:0007669"/>
    <property type="project" value="UniProtKB-KW"/>
</dbReference>
<keyword evidence="2 12" id="KW-0723">Serine/threonine-protein kinase</keyword>
<evidence type="ECO:0000256" key="2">
    <source>
        <dbReference type="ARBA" id="ARBA00022527"/>
    </source>
</evidence>
<dbReference type="InterPro" id="IPR017441">
    <property type="entry name" value="Protein_kinase_ATP_BS"/>
</dbReference>
<feature type="compositionally biased region" description="Pro residues" evidence="8">
    <location>
        <begin position="362"/>
        <end position="371"/>
    </location>
</feature>
<evidence type="ECO:0000259" key="10">
    <source>
        <dbReference type="PROSITE" id="PS50011"/>
    </source>
</evidence>